<evidence type="ECO:0000256" key="4">
    <source>
        <dbReference type="ARBA" id="ARBA00022438"/>
    </source>
</evidence>
<feature type="active site" evidence="9">
    <location>
        <position position="272"/>
    </location>
</feature>
<evidence type="ECO:0000313" key="12">
    <source>
        <dbReference type="Proteomes" id="UP000241074"/>
    </source>
</evidence>
<dbReference type="CDD" id="cd00433">
    <property type="entry name" value="Peptidase_M17"/>
    <property type="match status" value="1"/>
</dbReference>
<comment type="function">
    <text evidence="9">Presumably involved in the processing and regular turnover of intracellular proteins. Catalyzes the removal of unsubstituted N-terminal amino acids from various peptides.</text>
</comment>
<proteinExistence type="inferred from homology"/>
<evidence type="ECO:0000259" key="10">
    <source>
        <dbReference type="PROSITE" id="PS00631"/>
    </source>
</evidence>
<dbReference type="AlphaFoldDB" id="A0A2P1PWJ1"/>
<feature type="active site" evidence="9">
    <location>
        <position position="346"/>
    </location>
</feature>
<comment type="subcellular location">
    <subcellularLocation>
        <location evidence="9">Cytoplasm</location>
    </subcellularLocation>
</comment>
<feature type="binding site" evidence="9">
    <location>
        <position position="342"/>
    </location>
    <ligand>
        <name>Mn(2+)</name>
        <dbReference type="ChEBI" id="CHEBI:29035"/>
        <label>1</label>
    </ligand>
</feature>
<evidence type="ECO:0000256" key="2">
    <source>
        <dbReference type="ARBA" id="ARBA00000967"/>
    </source>
</evidence>
<dbReference type="Gene3D" id="3.40.220.10">
    <property type="entry name" value="Leucine Aminopeptidase, subunit E, domain 1"/>
    <property type="match status" value="1"/>
</dbReference>
<comment type="similarity">
    <text evidence="3 9">Belongs to the peptidase M17 family.</text>
</comment>
<dbReference type="Pfam" id="PF00883">
    <property type="entry name" value="Peptidase_M17"/>
    <property type="match status" value="1"/>
</dbReference>
<dbReference type="GO" id="GO:0070006">
    <property type="term" value="F:metalloaminopeptidase activity"/>
    <property type="evidence" value="ECO:0007669"/>
    <property type="project" value="InterPro"/>
</dbReference>
<evidence type="ECO:0000256" key="8">
    <source>
        <dbReference type="ARBA" id="ARBA00023211"/>
    </source>
</evidence>
<dbReference type="NCBIfam" id="NF002073">
    <property type="entry name" value="PRK00913.1-2"/>
    <property type="match status" value="1"/>
</dbReference>
<name>A0A2P1PWJ1_9GAMM</name>
<comment type="catalytic activity">
    <reaction evidence="1 9">
        <text>Release of an N-terminal amino acid, Xaa-|-Yaa-, in which Xaa is preferably Leu, but may be other amino acids including Pro although not Arg or Lys, and Yaa may be Pro. Amino acid amides and methyl esters are also readily hydrolyzed, but rates on arylamides are exceedingly low.</text>
        <dbReference type="EC" id="3.4.11.1"/>
    </reaction>
</comment>
<keyword evidence="12" id="KW-1185">Reference proteome</keyword>
<comment type="catalytic activity">
    <reaction evidence="2 9">
        <text>Release of an N-terminal amino acid, preferentially leucine, but not glutamic or aspartic acids.</text>
        <dbReference type="EC" id="3.4.11.10"/>
    </reaction>
</comment>
<dbReference type="Pfam" id="PF02789">
    <property type="entry name" value="Peptidase_M17_N"/>
    <property type="match status" value="1"/>
</dbReference>
<comment type="cofactor">
    <cofactor evidence="9">
        <name>Mn(2+)</name>
        <dbReference type="ChEBI" id="CHEBI:29035"/>
    </cofactor>
    <text evidence="9">Binds 2 manganese ions per subunit.</text>
</comment>
<sequence>MSLAITTTDVAAIHAEVDTLVIGLFEQNLSGSAQAIDQASGGLLSALIASGDVSCKSAALGRLFQVPGIRAKRVLTVGLGEADKLDLARFQRAIADATRALRSGPGNVVASYLGEIQVPGCEPGMLVRQQVVQVLQASYRYDTTIKRKPSATVIHEWRIAGAVEADLAIGRALGLGQLRARELGNLPPNICTPAFLAKTAKELEQQFDSLAVEVLDQDQMRAMGMGSLLGVAQGSANPPYLIVIRHQGGGASKPLVLVGKGITFDTGGISIKPGAGMDEMKYDMCGAAAVFGTLEAVARMQLPLNVIGIVPAVENMPDGNSYRPGDVLTSMSGMTIEVLNTDAEGRLILCDALTYARRFEPRAIVDIATLTGACVVALGKFPHGLMSKHDDFAEELLAAGKRVHDRAWRLPLWDDYQSQLDSGFADVANIGGKSAGAITAGCFLARFTDGLRWAHLDIAGTAWDEGRKGSATGRPVPLLAEWLISASGQV</sequence>
<dbReference type="EMBL" id="CP027860">
    <property type="protein sequence ID" value="AVP99206.1"/>
    <property type="molecule type" value="Genomic_DNA"/>
</dbReference>
<protein>
    <recommendedName>
        <fullName evidence="9">Probable cytosol aminopeptidase</fullName>
        <ecNumber evidence="9">3.4.11.1</ecNumber>
    </recommendedName>
    <alternativeName>
        <fullName evidence="9">Leucine aminopeptidase</fullName>
        <shortName evidence="9">LAP</shortName>
        <ecNumber evidence="9">3.4.11.10</ecNumber>
    </alternativeName>
    <alternativeName>
        <fullName evidence="9">Leucyl aminopeptidase</fullName>
    </alternativeName>
</protein>
<feature type="domain" description="Cytosol aminopeptidase" evidence="10">
    <location>
        <begin position="340"/>
        <end position="347"/>
    </location>
</feature>
<dbReference type="KEGG" id="xba:C7S18_19460"/>
<evidence type="ECO:0000256" key="1">
    <source>
        <dbReference type="ARBA" id="ARBA00000135"/>
    </source>
</evidence>
<keyword evidence="4 9" id="KW-0031">Aminopeptidase</keyword>
<dbReference type="NCBIfam" id="NF002074">
    <property type="entry name" value="PRK00913.1-4"/>
    <property type="match status" value="1"/>
</dbReference>
<evidence type="ECO:0000256" key="3">
    <source>
        <dbReference type="ARBA" id="ARBA00009528"/>
    </source>
</evidence>
<evidence type="ECO:0000256" key="9">
    <source>
        <dbReference type="HAMAP-Rule" id="MF_00181"/>
    </source>
</evidence>
<evidence type="ECO:0000256" key="7">
    <source>
        <dbReference type="ARBA" id="ARBA00022801"/>
    </source>
</evidence>
<dbReference type="InterPro" id="IPR043472">
    <property type="entry name" value="Macro_dom-like"/>
</dbReference>
<keyword evidence="5 9" id="KW-0645">Protease</keyword>
<dbReference type="Proteomes" id="UP000241074">
    <property type="component" value="Chromosome"/>
</dbReference>
<dbReference type="PANTHER" id="PTHR11963:SF23">
    <property type="entry name" value="CYTOSOL AMINOPEPTIDASE"/>
    <property type="match status" value="1"/>
</dbReference>
<organism evidence="11 12">
    <name type="scientific">Ahniella affigens</name>
    <dbReference type="NCBI Taxonomy" id="2021234"/>
    <lineage>
        <taxon>Bacteria</taxon>
        <taxon>Pseudomonadati</taxon>
        <taxon>Pseudomonadota</taxon>
        <taxon>Gammaproteobacteria</taxon>
        <taxon>Lysobacterales</taxon>
        <taxon>Rhodanobacteraceae</taxon>
        <taxon>Ahniella</taxon>
    </lineage>
</organism>
<feature type="binding site" evidence="9">
    <location>
        <position position="344"/>
    </location>
    <ligand>
        <name>Mn(2+)</name>
        <dbReference type="ChEBI" id="CHEBI:29035"/>
        <label>1</label>
    </ligand>
</feature>
<feature type="binding site" evidence="9">
    <location>
        <position position="265"/>
    </location>
    <ligand>
        <name>Mn(2+)</name>
        <dbReference type="ChEBI" id="CHEBI:29035"/>
        <label>1</label>
    </ligand>
</feature>
<keyword evidence="8 9" id="KW-0464">Manganese</keyword>
<dbReference type="EC" id="3.4.11.10" evidence="9"/>
<dbReference type="SUPFAM" id="SSF53187">
    <property type="entry name" value="Zn-dependent exopeptidases"/>
    <property type="match status" value="1"/>
</dbReference>
<feature type="binding site" evidence="9">
    <location>
        <position position="260"/>
    </location>
    <ligand>
        <name>Mn(2+)</name>
        <dbReference type="ChEBI" id="CHEBI:29035"/>
        <label>2</label>
    </ligand>
</feature>
<keyword evidence="9" id="KW-0963">Cytoplasm</keyword>
<dbReference type="GO" id="GO:0006508">
    <property type="term" value="P:proteolysis"/>
    <property type="evidence" value="ECO:0007669"/>
    <property type="project" value="UniProtKB-KW"/>
</dbReference>
<dbReference type="RefSeq" id="WP_106893126.1">
    <property type="nucleotide sequence ID" value="NZ_CP027860.1"/>
</dbReference>
<reference evidence="11 12" key="2">
    <citation type="submission" date="2018-03" db="EMBL/GenBank/DDBJ databases">
        <authorList>
            <person name="Keele B.F."/>
        </authorList>
    </citation>
    <scope>NUCLEOTIDE SEQUENCE [LARGE SCALE GENOMIC DNA]</scope>
    <source>
        <strain evidence="11 12">D13</strain>
    </source>
</reference>
<dbReference type="PROSITE" id="PS00631">
    <property type="entry name" value="CYTOSOL_AP"/>
    <property type="match status" value="1"/>
</dbReference>
<gene>
    <name evidence="9" type="primary">pepA</name>
    <name evidence="11" type="ORF">C7S18_19460</name>
</gene>
<accession>A0A2P1PWJ1</accession>
<dbReference type="InterPro" id="IPR000819">
    <property type="entry name" value="Peptidase_M17_C"/>
</dbReference>
<evidence type="ECO:0000256" key="5">
    <source>
        <dbReference type="ARBA" id="ARBA00022670"/>
    </source>
</evidence>
<dbReference type="GO" id="GO:0005737">
    <property type="term" value="C:cytoplasm"/>
    <property type="evidence" value="ECO:0007669"/>
    <property type="project" value="UniProtKB-SubCell"/>
</dbReference>
<dbReference type="InterPro" id="IPR023042">
    <property type="entry name" value="Peptidase_M17_leu_NH2_pept"/>
</dbReference>
<dbReference type="GO" id="GO:0030145">
    <property type="term" value="F:manganese ion binding"/>
    <property type="evidence" value="ECO:0007669"/>
    <property type="project" value="UniProtKB-UniRule"/>
</dbReference>
<dbReference type="PRINTS" id="PR00481">
    <property type="entry name" value="LAMNOPPTDASE"/>
</dbReference>
<dbReference type="OrthoDB" id="9809354at2"/>
<feature type="binding site" evidence="9">
    <location>
        <position position="265"/>
    </location>
    <ligand>
        <name>Mn(2+)</name>
        <dbReference type="ChEBI" id="CHEBI:29035"/>
        <label>2</label>
    </ligand>
</feature>
<reference evidence="11 12" key="1">
    <citation type="submission" date="2018-03" db="EMBL/GenBank/DDBJ databases">
        <title>Ahniella affigens gen. nov., sp. nov., a gammaproteobacterium isolated from sandy soil near a stream.</title>
        <authorList>
            <person name="Ko Y."/>
            <person name="Kim J.-H."/>
        </authorList>
    </citation>
    <scope>NUCLEOTIDE SEQUENCE [LARGE SCALE GENOMIC DNA]</scope>
    <source>
        <strain evidence="11 12">D13</strain>
    </source>
</reference>
<dbReference type="PANTHER" id="PTHR11963">
    <property type="entry name" value="LEUCINE AMINOPEPTIDASE-RELATED"/>
    <property type="match status" value="1"/>
</dbReference>
<evidence type="ECO:0000313" key="11">
    <source>
        <dbReference type="EMBL" id="AVP99206.1"/>
    </source>
</evidence>
<feature type="binding site" evidence="9">
    <location>
        <position position="283"/>
    </location>
    <ligand>
        <name>Mn(2+)</name>
        <dbReference type="ChEBI" id="CHEBI:29035"/>
        <label>2</label>
    </ligand>
</feature>
<dbReference type="EC" id="3.4.11.1" evidence="9"/>
<keyword evidence="7 9" id="KW-0378">Hydrolase</keyword>
<dbReference type="Gene3D" id="3.40.630.10">
    <property type="entry name" value="Zn peptidases"/>
    <property type="match status" value="1"/>
</dbReference>
<dbReference type="FunFam" id="3.40.630.10:FF:000004">
    <property type="entry name" value="Probable cytosol aminopeptidase"/>
    <property type="match status" value="1"/>
</dbReference>
<evidence type="ECO:0000256" key="6">
    <source>
        <dbReference type="ARBA" id="ARBA00022723"/>
    </source>
</evidence>
<keyword evidence="6 9" id="KW-0479">Metal-binding</keyword>
<dbReference type="InterPro" id="IPR011356">
    <property type="entry name" value="Leucine_aapep/pepB"/>
</dbReference>
<dbReference type="HAMAP" id="MF_00181">
    <property type="entry name" value="Cytosol_peptidase_M17"/>
    <property type="match status" value="1"/>
</dbReference>
<feature type="binding site" evidence="9">
    <location>
        <position position="344"/>
    </location>
    <ligand>
        <name>Mn(2+)</name>
        <dbReference type="ChEBI" id="CHEBI:29035"/>
        <label>2</label>
    </ligand>
</feature>
<dbReference type="InterPro" id="IPR008283">
    <property type="entry name" value="Peptidase_M17_N"/>
</dbReference>
<dbReference type="SUPFAM" id="SSF52949">
    <property type="entry name" value="Macro domain-like"/>
    <property type="match status" value="1"/>
</dbReference>